<dbReference type="EMBL" id="QXFZ01001254">
    <property type="protein sequence ID" value="KAE9093884.1"/>
    <property type="molecule type" value="Genomic_DNA"/>
</dbReference>
<comment type="caution">
    <text evidence="3">The sequence shown here is derived from an EMBL/GenBank/DDBJ whole genome shotgun (WGS) entry which is preliminary data.</text>
</comment>
<evidence type="ECO:0000313" key="6">
    <source>
        <dbReference type="EMBL" id="KAE9209241.1"/>
    </source>
</evidence>
<dbReference type="Proteomes" id="UP000441208">
    <property type="component" value="Unassembled WGS sequence"/>
</dbReference>
<evidence type="ECO:0000313" key="2">
    <source>
        <dbReference type="EMBL" id="KAE8930905.1"/>
    </source>
</evidence>
<gene>
    <name evidence="7" type="ORF">PF002_g19142</name>
    <name evidence="6" type="ORF">PF004_g16524</name>
    <name evidence="5" type="ORF">PF006_g19112</name>
    <name evidence="3" type="ORF">PF007_g17961</name>
    <name evidence="2" type="ORF">PF009_g19017</name>
    <name evidence="4" type="ORF">PF010_g17043</name>
</gene>
<dbReference type="EMBL" id="QXFX01001205">
    <property type="protein sequence ID" value="KAE9094573.1"/>
    <property type="molecule type" value="Genomic_DNA"/>
</dbReference>
<dbReference type="Proteomes" id="UP000488956">
    <property type="component" value="Unassembled WGS sequence"/>
</dbReference>
<dbReference type="EMBL" id="QXGC01001177">
    <property type="protein sequence ID" value="KAE9209241.1"/>
    <property type="molecule type" value="Genomic_DNA"/>
</dbReference>
<proteinExistence type="predicted"/>
<dbReference type="AlphaFoldDB" id="A0A6A3RE91"/>
<organism evidence="3 11">
    <name type="scientific">Phytophthora fragariae</name>
    <dbReference type="NCBI Taxonomy" id="53985"/>
    <lineage>
        <taxon>Eukaryota</taxon>
        <taxon>Sar</taxon>
        <taxon>Stramenopiles</taxon>
        <taxon>Oomycota</taxon>
        <taxon>Peronosporomycetes</taxon>
        <taxon>Peronosporales</taxon>
        <taxon>Peronosporaceae</taxon>
        <taxon>Phytophthora</taxon>
    </lineage>
</organism>
<evidence type="ECO:0000313" key="12">
    <source>
        <dbReference type="Proteomes" id="UP000476176"/>
    </source>
</evidence>
<dbReference type="Proteomes" id="UP000440367">
    <property type="component" value="Unassembled WGS sequence"/>
</dbReference>
<evidence type="ECO:0000313" key="10">
    <source>
        <dbReference type="Proteomes" id="UP000440732"/>
    </source>
</evidence>
<evidence type="ECO:0000256" key="1">
    <source>
        <dbReference type="SAM" id="MobiDB-lite"/>
    </source>
</evidence>
<feature type="region of interest" description="Disordered" evidence="1">
    <location>
        <begin position="105"/>
        <end position="127"/>
    </location>
</feature>
<dbReference type="Proteomes" id="UP000440732">
    <property type="component" value="Unassembled WGS sequence"/>
</dbReference>
<sequence>MEEHQIERGAATTRYAAVSKARLPDDAPVSVADNATFRQLQFIDHQDAEMENTLRSQQDATEGYHLVRARIHGVVVLLYLNVANLRDALALLPYSSRLPFWEPLDLTTPDPAQDMEDVDHVEYDDDN</sequence>
<dbReference type="Proteomes" id="UP000476176">
    <property type="component" value="Unassembled WGS sequence"/>
</dbReference>
<evidence type="ECO:0000313" key="5">
    <source>
        <dbReference type="EMBL" id="KAE9116130.1"/>
    </source>
</evidence>
<feature type="compositionally biased region" description="Acidic residues" evidence="1">
    <location>
        <begin position="113"/>
        <end position="127"/>
    </location>
</feature>
<evidence type="ECO:0000313" key="13">
    <source>
        <dbReference type="Proteomes" id="UP000488956"/>
    </source>
</evidence>
<evidence type="ECO:0000313" key="8">
    <source>
        <dbReference type="Proteomes" id="UP000429523"/>
    </source>
</evidence>
<name>A0A6A3RE91_9STRA</name>
<evidence type="ECO:0000313" key="4">
    <source>
        <dbReference type="EMBL" id="KAE9094573.1"/>
    </source>
</evidence>
<evidence type="ECO:0000313" key="7">
    <source>
        <dbReference type="EMBL" id="KAE9209323.1"/>
    </source>
</evidence>
<dbReference type="EMBL" id="QXGF01001314">
    <property type="protein sequence ID" value="KAE8930905.1"/>
    <property type="molecule type" value="Genomic_DNA"/>
</dbReference>
<evidence type="ECO:0000313" key="9">
    <source>
        <dbReference type="Proteomes" id="UP000440367"/>
    </source>
</evidence>
<evidence type="ECO:0000313" key="3">
    <source>
        <dbReference type="EMBL" id="KAE9093884.1"/>
    </source>
</evidence>
<dbReference type="EMBL" id="QXGD01001304">
    <property type="protein sequence ID" value="KAE9209323.1"/>
    <property type="molecule type" value="Genomic_DNA"/>
</dbReference>
<dbReference type="Proteomes" id="UP000429523">
    <property type="component" value="Unassembled WGS sequence"/>
</dbReference>
<evidence type="ECO:0000313" key="11">
    <source>
        <dbReference type="Proteomes" id="UP000441208"/>
    </source>
</evidence>
<reference evidence="8 9" key="1">
    <citation type="submission" date="2018-08" db="EMBL/GenBank/DDBJ databases">
        <title>Genomic investigation of the strawberry pathogen Phytophthora fragariae indicates pathogenicity is determined by transcriptional variation in three key races.</title>
        <authorList>
            <person name="Adams T.M."/>
            <person name="Armitage A.D."/>
            <person name="Sobczyk M.K."/>
            <person name="Bates H.J."/>
            <person name="Dunwell J.M."/>
            <person name="Nellist C.F."/>
            <person name="Harrison R.J."/>
        </authorList>
    </citation>
    <scope>NUCLEOTIDE SEQUENCE [LARGE SCALE GENOMIC DNA]</scope>
    <source>
        <strain evidence="7 9">BC-1</strain>
        <strain evidence="6 12">BC-23</strain>
        <strain evidence="5 10">NOV-5</strain>
        <strain evidence="3 11">NOV-71</strain>
        <strain evidence="2 8">NOV-9</strain>
        <strain evidence="4 13">ONT-3</strain>
    </source>
</reference>
<accession>A0A6A3RE91</accession>
<dbReference type="EMBL" id="QXGA01001548">
    <property type="protein sequence ID" value="KAE9116130.1"/>
    <property type="molecule type" value="Genomic_DNA"/>
</dbReference>
<protein>
    <submittedName>
        <fullName evidence="3">Uncharacterized protein</fullName>
    </submittedName>
</protein>